<keyword evidence="3" id="KW-0547">Nucleotide-binding</keyword>
<dbReference type="Gene3D" id="3.80.10.10">
    <property type="entry name" value="Ribonuclease Inhibitor"/>
    <property type="match status" value="5"/>
</dbReference>
<evidence type="ECO:0000313" key="10">
    <source>
        <dbReference type="EMBL" id="GKU88577.1"/>
    </source>
</evidence>
<proteinExistence type="predicted"/>
<dbReference type="GO" id="GO:0005524">
    <property type="term" value="F:ATP binding"/>
    <property type="evidence" value="ECO:0007669"/>
    <property type="project" value="UniProtKB-KW"/>
</dbReference>
<dbReference type="PANTHER" id="PTHR36766">
    <property type="entry name" value="PLANT BROAD-SPECTRUM MILDEW RESISTANCE PROTEIN RPW8"/>
    <property type="match status" value="1"/>
</dbReference>
<evidence type="ECO:0000256" key="1">
    <source>
        <dbReference type="ARBA" id="ARBA00022614"/>
    </source>
</evidence>
<dbReference type="Gene3D" id="1.10.8.430">
    <property type="entry name" value="Helical domain of apoptotic protease-activating factors"/>
    <property type="match status" value="1"/>
</dbReference>
<gene>
    <name evidence="10" type="ORF">SLEP1_g2827</name>
</gene>
<sequence>MEAVASSIADAMLSSLLDYIFDRLFASSEFLKFARKEQVLSQLNKWEKLLPKIKAFLDDAEDKQTVNPVVKLWLSDLKDIVYDAEDIIDEIAAVALRQRILGETRMMGTDNKVCQFFPSCFTCLNLSGVKSSARVGSKIEDITVRFEAMVEQINVLNLFERRGEGRLERVREGLRLTSSLVDESRVYGREMDKDEIIQRLMNVEIGEIGVVCVVGMAGVGKTTLAQLVYNDEKVENLFELRVWACVSEDFDVVRVTRILLQAVTKVGCHFEGDLNLLQLRLREELSGKKFLIVLDDVWNENYERWDVLRRPFMAGAAGSKVLVTTRSERVASIMTTCGVYHLQALSDDACLSLFARHALRASNFDGHPNLKGIGEAIVKKCKGLPLAAKTLGGLLRGKVNYDEWEGMLRSKIWDIPGERGGIVPALKLSYHHLPSHLKRCFAYCALFPKDYEFDKNELVLLWMAEGLIQQAKEEKQLWDLGLAYFHDLLSRSFFQLSNSNKTLFVMHDLINDLAQSVAGEMCFHFEDNCGDKLPASIKKLRHLSFTRHQYDIFRRFELFDLAKSLRTFVALPIDTSSSTACCHLSKDVLQELVAELRYLRVLCLSGYCIDKLPYSIGHLEHLRYLNLSYTKIKQLPESVGSLLNLQTFLLRGCKELTKLPQGIENLINLLVLDLTDTEKLVEMPLHIGNLKNLQILSKFIVGKDNQFGIKELKDLIHLTGEFCIMGLENVVDIRDARLSNLMDKQCLDALDLKWSEFLDYQSEEDGMHVLEMLQPNKNLKKLRISFYGGKNFPSWLGDPSLTNVVEVKLHNCRRSTSLPSLGKLPSLKTLSIQGMNRVKKVGFELYGDDFLSTKWFPSLEVLCFRNMLEWECWSSPQETNVDLDDGFPSLRELVIQNCPKLIGNLPSCFPSLVKLIISHCPKLGDSLTSLPSLCELKIEDCNKVRLENIVDLTSLTTLRIQGIRDLSCLPQEMLKSLGALQILEISNCTELIYLWPKGIGLKNIASLEHLKIKGCSEFVSLVVNEQGCLSTLRRIKLKDCAALITLPNWTALPNCRTTDYLLQDLEIEECPSLTSFPRGILPTRLQRLKIRGCRDLQSLPEGIMQNDKSTNMSHLESLEIDDCPSLTGFPEGILPFSLKTLKISECSKLEPLSEELLHKNASLEYIGLWNYATLRYLPECLHCLAHLTELYISSCPALISFPETGLPPTMRTLEIYRCVNLKSLPERMQNLASLQYLTVCDCPRLMTFPKGDLPPQLLLLEVWDCINLKEPMSEWNLDSLTSLKELNIAGAPNITSFPDENCLLPTSLTLIFIARLNNLVSLSLGLQNLTSLEELEVVDCPKLRHLPREGLPATLGRLCIRNCEHLKRKCLKKKGAYSTRIAHIPSVEIECCMILLIITFSLQLQIKFKKGQQMFNELLQHVFGISHFLHTDGRNISDAQIHLFKIKLQPTRLEEYLESENP</sequence>
<dbReference type="InterPro" id="IPR058922">
    <property type="entry name" value="WHD_DRP"/>
</dbReference>
<dbReference type="GO" id="GO:0043531">
    <property type="term" value="F:ADP binding"/>
    <property type="evidence" value="ECO:0007669"/>
    <property type="project" value="InterPro"/>
</dbReference>
<evidence type="ECO:0008006" key="12">
    <source>
        <dbReference type="Google" id="ProtNLM"/>
    </source>
</evidence>
<dbReference type="InterPro" id="IPR036388">
    <property type="entry name" value="WH-like_DNA-bd_sf"/>
</dbReference>
<evidence type="ECO:0000256" key="2">
    <source>
        <dbReference type="ARBA" id="ARBA00022737"/>
    </source>
</evidence>
<name>A0AAV5HS56_9ROSI</name>
<dbReference type="Pfam" id="PF00931">
    <property type="entry name" value="NB-ARC"/>
    <property type="match status" value="1"/>
</dbReference>
<accession>A0AAV5HS56</accession>
<dbReference type="FunFam" id="3.40.50.300:FF:001091">
    <property type="entry name" value="Probable disease resistance protein At1g61300"/>
    <property type="match status" value="1"/>
</dbReference>
<dbReference type="EMBL" id="BPVZ01000002">
    <property type="protein sequence ID" value="GKU88577.1"/>
    <property type="molecule type" value="Genomic_DNA"/>
</dbReference>
<dbReference type="PRINTS" id="PR00364">
    <property type="entry name" value="DISEASERSIST"/>
</dbReference>
<dbReference type="SUPFAM" id="SSF52540">
    <property type="entry name" value="P-loop containing nucleoside triphosphate hydrolases"/>
    <property type="match status" value="1"/>
</dbReference>
<keyword evidence="5" id="KW-0067">ATP-binding</keyword>
<dbReference type="InterPro" id="IPR056789">
    <property type="entry name" value="LRR_R13L1-DRL21"/>
</dbReference>
<evidence type="ECO:0000259" key="9">
    <source>
        <dbReference type="Pfam" id="PF25019"/>
    </source>
</evidence>
<feature type="domain" description="NB-ARC" evidence="6">
    <location>
        <begin position="190"/>
        <end position="361"/>
    </location>
</feature>
<dbReference type="SUPFAM" id="SSF52058">
    <property type="entry name" value="L domain-like"/>
    <property type="match status" value="2"/>
</dbReference>
<keyword evidence="4" id="KW-0611">Plant defense</keyword>
<dbReference type="Pfam" id="PF18052">
    <property type="entry name" value="Rx_N"/>
    <property type="match status" value="1"/>
</dbReference>
<dbReference type="Gene3D" id="1.20.5.4130">
    <property type="match status" value="1"/>
</dbReference>
<evidence type="ECO:0000256" key="3">
    <source>
        <dbReference type="ARBA" id="ARBA00022741"/>
    </source>
</evidence>
<dbReference type="InterPro" id="IPR032675">
    <property type="entry name" value="LRR_dom_sf"/>
</dbReference>
<dbReference type="Pfam" id="PF25019">
    <property type="entry name" value="LRR_R13L1-DRL21"/>
    <property type="match status" value="1"/>
</dbReference>
<dbReference type="InterPro" id="IPR027417">
    <property type="entry name" value="P-loop_NTPase"/>
</dbReference>
<reference evidence="10 11" key="1">
    <citation type="journal article" date="2021" name="Commun. Biol.">
        <title>The genome of Shorea leprosula (Dipterocarpaceae) highlights the ecological relevance of drought in aseasonal tropical rainforests.</title>
        <authorList>
            <person name="Ng K.K.S."/>
            <person name="Kobayashi M.J."/>
            <person name="Fawcett J.A."/>
            <person name="Hatakeyama M."/>
            <person name="Paape T."/>
            <person name="Ng C.H."/>
            <person name="Ang C.C."/>
            <person name="Tnah L.H."/>
            <person name="Lee C.T."/>
            <person name="Nishiyama T."/>
            <person name="Sese J."/>
            <person name="O'Brien M.J."/>
            <person name="Copetti D."/>
            <person name="Mohd Noor M.I."/>
            <person name="Ong R.C."/>
            <person name="Putra M."/>
            <person name="Sireger I.Z."/>
            <person name="Indrioko S."/>
            <person name="Kosugi Y."/>
            <person name="Izuno A."/>
            <person name="Isagi Y."/>
            <person name="Lee S.L."/>
            <person name="Shimizu K.K."/>
        </authorList>
    </citation>
    <scope>NUCLEOTIDE SEQUENCE [LARGE SCALE GENOMIC DNA]</scope>
    <source>
        <strain evidence="10">214</strain>
    </source>
</reference>
<evidence type="ECO:0000259" key="7">
    <source>
        <dbReference type="Pfam" id="PF18052"/>
    </source>
</evidence>
<keyword evidence="1" id="KW-0433">Leucine-rich repeat</keyword>
<keyword evidence="2" id="KW-0677">Repeat</keyword>
<evidence type="ECO:0000259" key="8">
    <source>
        <dbReference type="Pfam" id="PF23559"/>
    </source>
</evidence>
<dbReference type="Gene3D" id="3.40.50.300">
    <property type="entry name" value="P-loop containing nucleotide triphosphate hydrolases"/>
    <property type="match status" value="1"/>
</dbReference>
<evidence type="ECO:0000313" key="11">
    <source>
        <dbReference type="Proteomes" id="UP001054252"/>
    </source>
</evidence>
<evidence type="ECO:0000259" key="6">
    <source>
        <dbReference type="Pfam" id="PF00931"/>
    </source>
</evidence>
<dbReference type="PANTHER" id="PTHR36766:SF51">
    <property type="entry name" value="DISEASE RESISTANCE RPP13-LIKE PROTEIN 1"/>
    <property type="match status" value="1"/>
</dbReference>
<evidence type="ECO:0000256" key="4">
    <source>
        <dbReference type="ARBA" id="ARBA00022821"/>
    </source>
</evidence>
<dbReference type="FunFam" id="1.10.10.10:FF:000322">
    <property type="entry name" value="Probable disease resistance protein At1g63360"/>
    <property type="match status" value="1"/>
</dbReference>
<organism evidence="10 11">
    <name type="scientific">Rubroshorea leprosula</name>
    <dbReference type="NCBI Taxonomy" id="152421"/>
    <lineage>
        <taxon>Eukaryota</taxon>
        <taxon>Viridiplantae</taxon>
        <taxon>Streptophyta</taxon>
        <taxon>Embryophyta</taxon>
        <taxon>Tracheophyta</taxon>
        <taxon>Spermatophyta</taxon>
        <taxon>Magnoliopsida</taxon>
        <taxon>eudicotyledons</taxon>
        <taxon>Gunneridae</taxon>
        <taxon>Pentapetalae</taxon>
        <taxon>rosids</taxon>
        <taxon>malvids</taxon>
        <taxon>Malvales</taxon>
        <taxon>Dipterocarpaceae</taxon>
        <taxon>Rubroshorea</taxon>
    </lineage>
</organism>
<keyword evidence="11" id="KW-1185">Reference proteome</keyword>
<dbReference type="InterPro" id="IPR042197">
    <property type="entry name" value="Apaf_helical"/>
</dbReference>
<dbReference type="GO" id="GO:0051707">
    <property type="term" value="P:response to other organism"/>
    <property type="evidence" value="ECO:0007669"/>
    <property type="project" value="UniProtKB-ARBA"/>
</dbReference>
<feature type="domain" description="Disease resistance protein winged helix" evidence="8">
    <location>
        <begin position="446"/>
        <end position="514"/>
    </location>
</feature>
<dbReference type="GO" id="GO:0006952">
    <property type="term" value="P:defense response"/>
    <property type="evidence" value="ECO:0007669"/>
    <property type="project" value="UniProtKB-KW"/>
</dbReference>
<dbReference type="Proteomes" id="UP001054252">
    <property type="component" value="Unassembled WGS sequence"/>
</dbReference>
<dbReference type="InterPro" id="IPR002182">
    <property type="entry name" value="NB-ARC"/>
</dbReference>
<dbReference type="InterPro" id="IPR041118">
    <property type="entry name" value="Rx_N"/>
</dbReference>
<evidence type="ECO:0000256" key="5">
    <source>
        <dbReference type="ARBA" id="ARBA00022840"/>
    </source>
</evidence>
<feature type="domain" description="Disease resistance N-terminal" evidence="7">
    <location>
        <begin position="13"/>
        <end position="103"/>
    </location>
</feature>
<dbReference type="Pfam" id="PF23559">
    <property type="entry name" value="WHD_DRP"/>
    <property type="match status" value="1"/>
</dbReference>
<feature type="domain" description="R13L1/DRL21-like LRR repeat region" evidence="9">
    <location>
        <begin position="709"/>
        <end position="835"/>
    </location>
</feature>
<comment type="caution">
    <text evidence="10">The sequence shown here is derived from an EMBL/GenBank/DDBJ whole genome shotgun (WGS) entry which is preliminary data.</text>
</comment>
<protein>
    <recommendedName>
        <fullName evidence="12">Disease resistance RPP13-like protein 1</fullName>
    </recommendedName>
</protein>
<dbReference type="Gene3D" id="1.10.10.10">
    <property type="entry name" value="Winged helix-like DNA-binding domain superfamily/Winged helix DNA-binding domain"/>
    <property type="match status" value="1"/>
</dbReference>